<protein>
    <submittedName>
        <fullName evidence="1">Uncharacterized protein</fullName>
    </submittedName>
</protein>
<dbReference type="EMBL" id="LIAE01008744">
    <property type="protein sequence ID" value="PAV72634.1"/>
    <property type="molecule type" value="Genomic_DNA"/>
</dbReference>
<comment type="caution">
    <text evidence="1">The sequence shown here is derived from an EMBL/GenBank/DDBJ whole genome shotgun (WGS) entry which is preliminary data.</text>
</comment>
<reference evidence="1 2" key="1">
    <citation type="journal article" date="2017" name="Curr. Biol.">
        <title>Genome architecture and evolution of a unichromosomal asexual nematode.</title>
        <authorList>
            <person name="Fradin H."/>
            <person name="Zegar C."/>
            <person name="Gutwein M."/>
            <person name="Lucas J."/>
            <person name="Kovtun M."/>
            <person name="Corcoran D."/>
            <person name="Baugh L.R."/>
            <person name="Kiontke K."/>
            <person name="Gunsalus K."/>
            <person name="Fitch D.H."/>
            <person name="Piano F."/>
        </authorList>
    </citation>
    <scope>NUCLEOTIDE SEQUENCE [LARGE SCALE GENOMIC DNA]</scope>
    <source>
        <strain evidence="1">PF1309</strain>
    </source>
</reference>
<dbReference type="Proteomes" id="UP000218231">
    <property type="component" value="Unassembled WGS sequence"/>
</dbReference>
<gene>
    <name evidence="1" type="ORF">WR25_21089</name>
</gene>
<evidence type="ECO:0000313" key="2">
    <source>
        <dbReference type="Proteomes" id="UP000218231"/>
    </source>
</evidence>
<keyword evidence="2" id="KW-1185">Reference proteome</keyword>
<evidence type="ECO:0000313" key="1">
    <source>
        <dbReference type="EMBL" id="PAV72634.1"/>
    </source>
</evidence>
<organism evidence="1 2">
    <name type="scientific">Diploscapter pachys</name>
    <dbReference type="NCBI Taxonomy" id="2018661"/>
    <lineage>
        <taxon>Eukaryota</taxon>
        <taxon>Metazoa</taxon>
        <taxon>Ecdysozoa</taxon>
        <taxon>Nematoda</taxon>
        <taxon>Chromadorea</taxon>
        <taxon>Rhabditida</taxon>
        <taxon>Rhabditina</taxon>
        <taxon>Rhabditomorpha</taxon>
        <taxon>Rhabditoidea</taxon>
        <taxon>Rhabditidae</taxon>
        <taxon>Diploscapter</taxon>
    </lineage>
</organism>
<dbReference type="AlphaFoldDB" id="A0A2A2KF75"/>
<sequence>MALAITNGTENIDKKTWSFFPDLSRFTAECRWLNGHFHGVDRAKRVDYHLALDALSRVDHNRDAAPVQLLHELLRLQIRRAQPAAKTGVAEIWIMKINYDPAIFATRNVPVIDLWYHPTADSWRPAYLSSSMKRAW</sequence>
<name>A0A2A2KF75_9BILA</name>
<accession>A0A2A2KF75</accession>
<proteinExistence type="predicted"/>